<dbReference type="InterPro" id="IPR011050">
    <property type="entry name" value="Pectin_lyase_fold/virulence"/>
</dbReference>
<dbReference type="PANTHER" id="PTHR31736:SF19">
    <property type="entry name" value="PECTIN LYASE SUPERFAMILY PROTEIN-RELATED"/>
    <property type="match status" value="1"/>
</dbReference>
<dbReference type="GO" id="GO:0004650">
    <property type="term" value="F:polygalacturonase activity"/>
    <property type="evidence" value="ECO:0007669"/>
    <property type="project" value="InterPro"/>
</dbReference>
<sequence length="381" mass="39569">MKFAPVSLLALGALLPGLGSAQLSAKVGPSTTAAAKAAKKTCNITDYGAEAGATGDIGAALKSAWNACKTGGEILNPRENGVSGTIYRTGTAGGHMIIVQKSTDVEFYSGNSKGAMQGYGYEFHKQGTGVYGPRLLRFVSVTDFSVHDMALVDSPAFHFIMDTVTNGEVYNMIVRGGNRGGLDGFNLMAAKNVHVHDVAVTNKDECVTVKNKSSNVLIENVFCNWSGGCAIGSLGADTAISDIHYRNVYTSNSNQMMMIKNNGGDGVFQNATFENFIGHGNAYSLKIDAAWAGQSKAAGDGVEYRNLTFSNWKGTAANGASRGPVVALCAAAVPCENIDVSGINIWTEAGSSIVDRCNNAFGKGHCLRAGSGTGSGTGSAE</sequence>
<dbReference type="Gene3D" id="2.160.20.10">
    <property type="entry name" value="Single-stranded right-handed beta-helix, Pectin lyase-like"/>
    <property type="match status" value="1"/>
</dbReference>
<evidence type="ECO:0000256" key="5">
    <source>
        <dbReference type="ARBA" id="ARBA00022801"/>
    </source>
</evidence>
<proteinExistence type="inferred from homology"/>
<evidence type="ECO:0000256" key="10">
    <source>
        <dbReference type="RuleBase" id="RU361169"/>
    </source>
</evidence>
<evidence type="ECO:0000256" key="11">
    <source>
        <dbReference type="SAM" id="SignalP"/>
    </source>
</evidence>
<evidence type="ECO:0000256" key="9">
    <source>
        <dbReference type="ARBA" id="ARBA00023316"/>
    </source>
</evidence>
<dbReference type="InterPro" id="IPR000743">
    <property type="entry name" value="Glyco_hydro_28"/>
</dbReference>
<accession>A0A4U6XBM1</accession>
<evidence type="ECO:0000313" key="13">
    <source>
        <dbReference type="Proteomes" id="UP000310108"/>
    </source>
</evidence>
<keyword evidence="13" id="KW-1185">Reference proteome</keyword>
<dbReference type="PANTHER" id="PTHR31736">
    <property type="match status" value="1"/>
</dbReference>
<evidence type="ECO:0000256" key="4">
    <source>
        <dbReference type="ARBA" id="ARBA00022729"/>
    </source>
</evidence>
<dbReference type="EMBL" id="PJEX01000237">
    <property type="protein sequence ID" value="TKW52462.1"/>
    <property type="molecule type" value="Genomic_DNA"/>
</dbReference>
<keyword evidence="6" id="KW-1015">Disulfide bond</keyword>
<feature type="signal peptide" evidence="11">
    <location>
        <begin position="1"/>
        <end position="21"/>
    </location>
</feature>
<dbReference type="GO" id="GO:0046576">
    <property type="term" value="F:rhamnogalacturonan alpha-L-rhamnopyranosyl-(1-&gt;4)-alpha-D-galactopyranosyluronide lyase activity"/>
    <property type="evidence" value="ECO:0007669"/>
    <property type="project" value="UniProtKB-ARBA"/>
</dbReference>
<evidence type="ECO:0000313" key="12">
    <source>
        <dbReference type="EMBL" id="TKW52462.1"/>
    </source>
</evidence>
<keyword evidence="7" id="KW-0325">Glycoprotein</keyword>
<keyword evidence="5 10" id="KW-0378">Hydrolase</keyword>
<keyword evidence="4 11" id="KW-0732">Signal</keyword>
<evidence type="ECO:0000256" key="2">
    <source>
        <dbReference type="ARBA" id="ARBA00008834"/>
    </source>
</evidence>
<evidence type="ECO:0000256" key="8">
    <source>
        <dbReference type="ARBA" id="ARBA00023295"/>
    </source>
</evidence>
<keyword evidence="9" id="KW-0961">Cell wall biogenesis/degradation</keyword>
<reference evidence="12 13" key="1">
    <citation type="journal article" date="2019" name="PLoS ONE">
        <title>Comparative genome analysis indicates high evolutionary potential of pathogenicity genes in Colletotrichum tanaceti.</title>
        <authorList>
            <person name="Lelwala R.V."/>
            <person name="Korhonen P.K."/>
            <person name="Young N.D."/>
            <person name="Scott J.B."/>
            <person name="Ades P.A."/>
            <person name="Gasser R.B."/>
            <person name="Taylor P.W.J."/>
        </authorList>
    </citation>
    <scope>NUCLEOTIDE SEQUENCE [LARGE SCALE GENOMIC DNA]</scope>
    <source>
        <strain evidence="12">BRIP57314</strain>
    </source>
</reference>
<dbReference type="SUPFAM" id="SSF51126">
    <property type="entry name" value="Pectin lyase-like"/>
    <property type="match status" value="1"/>
</dbReference>
<dbReference type="STRING" id="1306861.A0A4U6XBM1"/>
<keyword evidence="3" id="KW-0964">Secreted</keyword>
<organism evidence="12 13">
    <name type="scientific">Colletotrichum tanaceti</name>
    <dbReference type="NCBI Taxonomy" id="1306861"/>
    <lineage>
        <taxon>Eukaryota</taxon>
        <taxon>Fungi</taxon>
        <taxon>Dikarya</taxon>
        <taxon>Ascomycota</taxon>
        <taxon>Pezizomycotina</taxon>
        <taxon>Sordariomycetes</taxon>
        <taxon>Hypocreomycetidae</taxon>
        <taxon>Glomerellales</taxon>
        <taxon>Glomerellaceae</taxon>
        <taxon>Colletotrichum</taxon>
        <taxon>Colletotrichum destructivum species complex</taxon>
    </lineage>
</organism>
<comment type="caution">
    <text evidence="12">The sequence shown here is derived from an EMBL/GenBank/DDBJ whole genome shotgun (WGS) entry which is preliminary data.</text>
</comment>
<dbReference type="Pfam" id="PF00295">
    <property type="entry name" value="Glyco_hydro_28"/>
    <property type="match status" value="1"/>
</dbReference>
<dbReference type="GO" id="GO:0005576">
    <property type="term" value="C:extracellular region"/>
    <property type="evidence" value="ECO:0007669"/>
    <property type="project" value="UniProtKB-SubCell"/>
</dbReference>
<gene>
    <name evidence="12" type="primary">rhgB</name>
    <name evidence="12" type="ORF">CTA1_7680</name>
</gene>
<dbReference type="Proteomes" id="UP000310108">
    <property type="component" value="Unassembled WGS sequence"/>
</dbReference>
<dbReference type="AlphaFoldDB" id="A0A4U6XBM1"/>
<evidence type="ECO:0000256" key="1">
    <source>
        <dbReference type="ARBA" id="ARBA00004613"/>
    </source>
</evidence>
<dbReference type="InterPro" id="IPR012334">
    <property type="entry name" value="Pectin_lyas_fold"/>
</dbReference>
<keyword evidence="8 10" id="KW-0326">Glycosidase</keyword>
<name>A0A4U6XBM1_9PEZI</name>
<comment type="similarity">
    <text evidence="2 10">Belongs to the glycosyl hydrolase 28 family.</text>
</comment>
<evidence type="ECO:0000256" key="3">
    <source>
        <dbReference type="ARBA" id="ARBA00022525"/>
    </source>
</evidence>
<dbReference type="GO" id="GO:0071555">
    <property type="term" value="P:cell wall organization"/>
    <property type="evidence" value="ECO:0007669"/>
    <property type="project" value="UniProtKB-KW"/>
</dbReference>
<comment type="subcellular location">
    <subcellularLocation>
        <location evidence="1">Secreted</location>
    </subcellularLocation>
</comment>
<feature type="chain" id="PRO_5021034019" evidence="11">
    <location>
        <begin position="22"/>
        <end position="381"/>
    </location>
</feature>
<protein>
    <submittedName>
        <fullName evidence="12">Putative rhamnogalacturonase B</fullName>
    </submittedName>
</protein>
<evidence type="ECO:0000256" key="7">
    <source>
        <dbReference type="ARBA" id="ARBA00023180"/>
    </source>
</evidence>
<evidence type="ECO:0000256" key="6">
    <source>
        <dbReference type="ARBA" id="ARBA00023157"/>
    </source>
</evidence>
<dbReference type="GO" id="GO:0005975">
    <property type="term" value="P:carbohydrate metabolic process"/>
    <property type="evidence" value="ECO:0007669"/>
    <property type="project" value="InterPro"/>
</dbReference>